<keyword evidence="1" id="KW-0677">Repeat</keyword>
<evidence type="ECO:0000313" key="4">
    <source>
        <dbReference type="Proteomes" id="UP001054945"/>
    </source>
</evidence>
<organism evidence="3 4">
    <name type="scientific">Caerostris extrusa</name>
    <name type="common">Bark spider</name>
    <name type="synonym">Caerostris bankana</name>
    <dbReference type="NCBI Taxonomy" id="172846"/>
    <lineage>
        <taxon>Eukaryota</taxon>
        <taxon>Metazoa</taxon>
        <taxon>Ecdysozoa</taxon>
        <taxon>Arthropoda</taxon>
        <taxon>Chelicerata</taxon>
        <taxon>Arachnida</taxon>
        <taxon>Araneae</taxon>
        <taxon>Araneomorphae</taxon>
        <taxon>Entelegynae</taxon>
        <taxon>Araneoidea</taxon>
        <taxon>Araneidae</taxon>
        <taxon>Caerostris</taxon>
    </lineage>
</organism>
<keyword evidence="4" id="KW-1185">Reference proteome</keyword>
<dbReference type="InterPro" id="IPR056823">
    <property type="entry name" value="TEN-like_YD-shell"/>
</dbReference>
<feature type="domain" description="Teneurin-like YD-shell" evidence="2">
    <location>
        <begin position="6"/>
        <end position="61"/>
    </location>
</feature>
<dbReference type="AlphaFoldDB" id="A0AAV4SXS1"/>
<sequence length="254" mass="28290">MAIAKLPLKYDEGDRLISYDANMAYVIDARGSIVSRGPEKFTFNAKSQLLNAFLPGRYDVTADIFRGQGLPTRGCFVAVTQMGRGGQGPPRPYNIHMYRFKNNDPLSPGTVDKDLMMGLPKWLSSFGYNMDYYLQSPFSRRTAMPSRAAMRQSLPVISGLSCTAEVVTKHFAGLSCTPLHCQIPIRITSTVCQPAIGTWRRPSHVYESGSSLRARLERCEPHTARRHDRGPQRHGLRGRALLTQRTGLFLPGAD</sequence>
<protein>
    <recommendedName>
        <fullName evidence="2">Teneurin-like YD-shell domain-containing protein</fullName>
    </recommendedName>
</protein>
<proteinExistence type="predicted"/>
<evidence type="ECO:0000259" key="2">
    <source>
        <dbReference type="Pfam" id="PF25023"/>
    </source>
</evidence>
<gene>
    <name evidence="3" type="ORF">CEXT_423561</name>
</gene>
<accession>A0AAV4SXS1</accession>
<evidence type="ECO:0000256" key="1">
    <source>
        <dbReference type="ARBA" id="ARBA00022737"/>
    </source>
</evidence>
<dbReference type="Pfam" id="PF25023">
    <property type="entry name" value="TEN_YD-shell"/>
    <property type="match status" value="1"/>
</dbReference>
<dbReference type="Proteomes" id="UP001054945">
    <property type="component" value="Unassembled WGS sequence"/>
</dbReference>
<dbReference type="EMBL" id="BPLR01010366">
    <property type="protein sequence ID" value="GIY38865.1"/>
    <property type="molecule type" value="Genomic_DNA"/>
</dbReference>
<reference evidence="3 4" key="1">
    <citation type="submission" date="2021-06" db="EMBL/GenBank/DDBJ databases">
        <title>Caerostris extrusa draft genome.</title>
        <authorList>
            <person name="Kono N."/>
            <person name="Arakawa K."/>
        </authorList>
    </citation>
    <scope>NUCLEOTIDE SEQUENCE [LARGE SCALE GENOMIC DNA]</scope>
</reference>
<name>A0AAV4SXS1_CAEEX</name>
<comment type="caution">
    <text evidence="3">The sequence shown here is derived from an EMBL/GenBank/DDBJ whole genome shotgun (WGS) entry which is preliminary data.</text>
</comment>
<evidence type="ECO:0000313" key="3">
    <source>
        <dbReference type="EMBL" id="GIY38865.1"/>
    </source>
</evidence>